<evidence type="ECO:0000313" key="4">
    <source>
        <dbReference type="EMBL" id="VVE31382.1"/>
    </source>
</evidence>
<dbReference type="NCBIfam" id="TIGR00254">
    <property type="entry name" value="GGDEF"/>
    <property type="match status" value="1"/>
</dbReference>
<protein>
    <recommendedName>
        <fullName evidence="1">diguanylate cyclase</fullName>
        <ecNumber evidence="1">2.7.7.65</ecNumber>
    </recommendedName>
</protein>
<dbReference type="InterPro" id="IPR007435">
    <property type="entry name" value="DUF484"/>
</dbReference>
<organism evidence="4 5">
    <name type="scientific">Pandoraea nosoerga</name>
    <dbReference type="NCBI Taxonomy" id="2508296"/>
    <lineage>
        <taxon>Bacteria</taxon>
        <taxon>Pseudomonadati</taxon>
        <taxon>Pseudomonadota</taxon>
        <taxon>Betaproteobacteria</taxon>
        <taxon>Burkholderiales</taxon>
        <taxon>Burkholderiaceae</taxon>
        <taxon>Pandoraea</taxon>
    </lineage>
</organism>
<evidence type="ECO:0000256" key="1">
    <source>
        <dbReference type="ARBA" id="ARBA00012528"/>
    </source>
</evidence>
<dbReference type="CDD" id="cd01949">
    <property type="entry name" value="GGDEF"/>
    <property type="match status" value="1"/>
</dbReference>
<name>A0A5E4X564_9BURK</name>
<sequence>MPLTASWLHLGQECTRRVSSGPVHATRGITGCKSTMPGKHAMRPRSAARLPRPSVATNQAPTLDSLQSLLATVQRNERSLKRFQDIELALMGAPDFGQFLEVVLNRLRHDFDLMGVWLMLAEVDDTLRDLIDTAEGARALDAGLCIAQDPDTFQAVCGDGQLWIGAPRERHAALFGARPPASAVVMPLARNGRCMGVIALGSRDARRFAPDMATDFLERFGAVVAVCLENMWNRERLKRIGLTDPLTGLSNRRYFDQRLREEVVRGARYGAPLACLLIDIDHFKRVNDSHGHATGDRALRAASVCMRAQLRVTDTLARYGGEEFAALLVQTEQNWAGTVAERVRRAVKRLEVPDDEGALVPLTISIGLASVDPRDIADPESLPMRLLGAADAALYAAKRGGRDRVVVASAASLR</sequence>
<dbReference type="InterPro" id="IPR029787">
    <property type="entry name" value="Nucleotide_cyclase"/>
</dbReference>
<evidence type="ECO:0000313" key="5">
    <source>
        <dbReference type="Proteomes" id="UP000367825"/>
    </source>
</evidence>
<dbReference type="Pfam" id="PF04340">
    <property type="entry name" value="DUF484"/>
    <property type="match status" value="1"/>
</dbReference>
<dbReference type="GO" id="GO:0005886">
    <property type="term" value="C:plasma membrane"/>
    <property type="evidence" value="ECO:0007669"/>
    <property type="project" value="TreeGrafter"/>
</dbReference>
<dbReference type="AlphaFoldDB" id="A0A5E4X564"/>
<reference evidence="4 5" key="1">
    <citation type="submission" date="2019-08" db="EMBL/GenBank/DDBJ databases">
        <authorList>
            <person name="Peeters C."/>
        </authorList>
    </citation>
    <scope>NUCLEOTIDE SEQUENCE [LARGE SCALE GENOMIC DNA]</scope>
    <source>
        <strain evidence="4 5">LMG 31109</strain>
    </source>
</reference>
<dbReference type="GO" id="GO:1902201">
    <property type="term" value="P:negative regulation of bacterial-type flagellum-dependent cell motility"/>
    <property type="evidence" value="ECO:0007669"/>
    <property type="project" value="TreeGrafter"/>
</dbReference>
<dbReference type="InterPro" id="IPR029016">
    <property type="entry name" value="GAF-like_dom_sf"/>
</dbReference>
<evidence type="ECO:0000256" key="2">
    <source>
        <dbReference type="SAM" id="MobiDB-lite"/>
    </source>
</evidence>
<dbReference type="FunFam" id="3.30.70.270:FF:000001">
    <property type="entry name" value="Diguanylate cyclase domain protein"/>
    <property type="match status" value="1"/>
</dbReference>
<gene>
    <name evidence="4" type="ORF">PNO31109_03650</name>
</gene>
<feature type="compositionally biased region" description="Low complexity" evidence="2">
    <location>
        <begin position="44"/>
        <end position="56"/>
    </location>
</feature>
<dbReference type="EMBL" id="CABPSC010000016">
    <property type="protein sequence ID" value="VVE31382.1"/>
    <property type="molecule type" value="Genomic_DNA"/>
</dbReference>
<dbReference type="InterPro" id="IPR043128">
    <property type="entry name" value="Rev_trsase/Diguanyl_cyclase"/>
</dbReference>
<dbReference type="GO" id="GO:0043709">
    <property type="term" value="P:cell adhesion involved in single-species biofilm formation"/>
    <property type="evidence" value="ECO:0007669"/>
    <property type="project" value="TreeGrafter"/>
</dbReference>
<dbReference type="PROSITE" id="PS50887">
    <property type="entry name" value="GGDEF"/>
    <property type="match status" value="1"/>
</dbReference>
<dbReference type="Pfam" id="PF00990">
    <property type="entry name" value="GGDEF"/>
    <property type="match status" value="1"/>
</dbReference>
<dbReference type="SUPFAM" id="SSF55781">
    <property type="entry name" value="GAF domain-like"/>
    <property type="match status" value="1"/>
</dbReference>
<accession>A0A5E4X564</accession>
<dbReference type="InterPro" id="IPR000160">
    <property type="entry name" value="GGDEF_dom"/>
</dbReference>
<feature type="domain" description="GGDEF" evidence="3">
    <location>
        <begin position="271"/>
        <end position="410"/>
    </location>
</feature>
<dbReference type="SUPFAM" id="SSF55073">
    <property type="entry name" value="Nucleotide cyclase"/>
    <property type="match status" value="1"/>
</dbReference>
<dbReference type="Proteomes" id="UP000367825">
    <property type="component" value="Unassembled WGS sequence"/>
</dbReference>
<dbReference type="GO" id="GO:0052621">
    <property type="term" value="F:diguanylate cyclase activity"/>
    <property type="evidence" value="ECO:0007669"/>
    <property type="project" value="UniProtKB-EC"/>
</dbReference>
<proteinExistence type="predicted"/>
<dbReference type="Gene3D" id="3.30.450.40">
    <property type="match status" value="1"/>
</dbReference>
<keyword evidence="5" id="KW-1185">Reference proteome</keyword>
<dbReference type="InterPro" id="IPR050469">
    <property type="entry name" value="Diguanylate_Cyclase"/>
</dbReference>
<dbReference type="Gene3D" id="3.30.70.270">
    <property type="match status" value="1"/>
</dbReference>
<evidence type="ECO:0000259" key="3">
    <source>
        <dbReference type="PROSITE" id="PS50887"/>
    </source>
</evidence>
<dbReference type="SMART" id="SM00267">
    <property type="entry name" value="GGDEF"/>
    <property type="match status" value="1"/>
</dbReference>
<feature type="region of interest" description="Disordered" evidence="2">
    <location>
        <begin position="19"/>
        <end position="57"/>
    </location>
</feature>
<dbReference type="PANTHER" id="PTHR45138:SF24">
    <property type="entry name" value="DIGUANYLATE CYCLASE DGCC-RELATED"/>
    <property type="match status" value="1"/>
</dbReference>
<dbReference type="PANTHER" id="PTHR45138">
    <property type="entry name" value="REGULATORY COMPONENTS OF SENSORY TRANSDUCTION SYSTEM"/>
    <property type="match status" value="1"/>
</dbReference>
<dbReference type="EC" id="2.7.7.65" evidence="1"/>